<evidence type="ECO:0000313" key="9">
    <source>
        <dbReference type="Proteomes" id="UP001597399"/>
    </source>
</evidence>
<keyword evidence="2" id="KW-0805">Transcription regulation</keyword>
<dbReference type="NCBIfam" id="TIGR02937">
    <property type="entry name" value="sigma70-ECF"/>
    <property type="match status" value="1"/>
</dbReference>
<sequence length="178" mass="21026">MNLMFSHPLSAAKKREEQFTKLLTSCHSELYRTAWRYLKNEQDALDALQEVVCRTYTHFHKIKKTNYARTWMIRIMINYCLDELRRRKRFIPVDSIPDQTGDVRDPAASLDFEILVHQLSVNDQIIIILKYNHQYTLSEIAEGLDLPLGTVKTRLNHGLTQLRRYLAGEEKRNAHIRK</sequence>
<dbReference type="Gene3D" id="1.10.10.10">
    <property type="entry name" value="Winged helix-like DNA-binding domain superfamily/Winged helix DNA-binding domain"/>
    <property type="match status" value="1"/>
</dbReference>
<evidence type="ECO:0000256" key="5">
    <source>
        <dbReference type="ARBA" id="ARBA00023163"/>
    </source>
</evidence>
<dbReference type="Gene3D" id="1.10.1740.10">
    <property type="match status" value="1"/>
</dbReference>
<dbReference type="Pfam" id="PF04545">
    <property type="entry name" value="Sigma70_r4"/>
    <property type="match status" value="1"/>
</dbReference>
<dbReference type="EMBL" id="JBHUMQ010000017">
    <property type="protein sequence ID" value="MFD2693550.1"/>
    <property type="molecule type" value="Genomic_DNA"/>
</dbReference>
<evidence type="ECO:0000313" key="8">
    <source>
        <dbReference type="EMBL" id="MFD2693550.1"/>
    </source>
</evidence>
<keyword evidence="9" id="KW-1185">Reference proteome</keyword>
<evidence type="ECO:0000256" key="1">
    <source>
        <dbReference type="ARBA" id="ARBA00010641"/>
    </source>
</evidence>
<name>A0ABW5S177_9BACL</name>
<dbReference type="PANTHER" id="PTHR43133:SF51">
    <property type="entry name" value="RNA POLYMERASE SIGMA FACTOR"/>
    <property type="match status" value="1"/>
</dbReference>
<keyword evidence="5" id="KW-0804">Transcription</keyword>
<dbReference type="InterPro" id="IPR036388">
    <property type="entry name" value="WH-like_DNA-bd_sf"/>
</dbReference>
<reference evidence="9" key="1">
    <citation type="journal article" date="2019" name="Int. J. Syst. Evol. Microbiol.">
        <title>The Global Catalogue of Microorganisms (GCM) 10K type strain sequencing project: providing services to taxonomists for standard genome sequencing and annotation.</title>
        <authorList>
            <consortium name="The Broad Institute Genomics Platform"/>
            <consortium name="The Broad Institute Genome Sequencing Center for Infectious Disease"/>
            <person name="Wu L."/>
            <person name="Ma J."/>
        </authorList>
    </citation>
    <scope>NUCLEOTIDE SEQUENCE [LARGE SCALE GENOMIC DNA]</scope>
    <source>
        <strain evidence="9">TISTR 2466</strain>
    </source>
</reference>
<feature type="domain" description="RNA polymerase sigma-70 region 4" evidence="7">
    <location>
        <begin position="117"/>
        <end position="163"/>
    </location>
</feature>
<comment type="similarity">
    <text evidence="1">Belongs to the sigma-70 factor family. ECF subfamily.</text>
</comment>
<dbReference type="InterPro" id="IPR039425">
    <property type="entry name" value="RNA_pol_sigma-70-like"/>
</dbReference>
<keyword evidence="4" id="KW-0238">DNA-binding</keyword>
<comment type="caution">
    <text evidence="8">The sequence shown here is derived from an EMBL/GenBank/DDBJ whole genome shotgun (WGS) entry which is preliminary data.</text>
</comment>
<dbReference type="RefSeq" id="WP_381531582.1">
    <property type="nucleotide sequence ID" value="NZ_JBHUMQ010000017.1"/>
</dbReference>
<dbReference type="Pfam" id="PF04542">
    <property type="entry name" value="Sigma70_r2"/>
    <property type="match status" value="1"/>
</dbReference>
<dbReference type="InterPro" id="IPR007627">
    <property type="entry name" value="RNA_pol_sigma70_r2"/>
</dbReference>
<evidence type="ECO:0000256" key="4">
    <source>
        <dbReference type="ARBA" id="ARBA00023125"/>
    </source>
</evidence>
<gene>
    <name evidence="8" type="ORF">ACFSUE_07905</name>
</gene>
<dbReference type="SUPFAM" id="SSF88946">
    <property type="entry name" value="Sigma2 domain of RNA polymerase sigma factors"/>
    <property type="match status" value="1"/>
</dbReference>
<evidence type="ECO:0000256" key="3">
    <source>
        <dbReference type="ARBA" id="ARBA00023082"/>
    </source>
</evidence>
<dbReference type="InterPro" id="IPR014284">
    <property type="entry name" value="RNA_pol_sigma-70_dom"/>
</dbReference>
<organism evidence="8 9">
    <name type="scientific">Sporolactobacillus shoreicorticis</name>
    <dbReference type="NCBI Taxonomy" id="1923877"/>
    <lineage>
        <taxon>Bacteria</taxon>
        <taxon>Bacillati</taxon>
        <taxon>Bacillota</taxon>
        <taxon>Bacilli</taxon>
        <taxon>Bacillales</taxon>
        <taxon>Sporolactobacillaceae</taxon>
        <taxon>Sporolactobacillus</taxon>
    </lineage>
</organism>
<evidence type="ECO:0000256" key="2">
    <source>
        <dbReference type="ARBA" id="ARBA00023015"/>
    </source>
</evidence>
<evidence type="ECO:0000259" key="7">
    <source>
        <dbReference type="Pfam" id="PF04545"/>
    </source>
</evidence>
<keyword evidence="3" id="KW-0731">Sigma factor</keyword>
<proteinExistence type="inferred from homology"/>
<protein>
    <submittedName>
        <fullName evidence="8">Sigma-70 family RNA polymerase sigma factor</fullName>
    </submittedName>
</protein>
<dbReference type="InterPro" id="IPR013325">
    <property type="entry name" value="RNA_pol_sigma_r2"/>
</dbReference>
<feature type="domain" description="RNA polymerase sigma-70 region 2" evidence="6">
    <location>
        <begin position="23"/>
        <end position="89"/>
    </location>
</feature>
<dbReference type="InterPro" id="IPR007630">
    <property type="entry name" value="RNA_pol_sigma70_r4"/>
</dbReference>
<evidence type="ECO:0000259" key="6">
    <source>
        <dbReference type="Pfam" id="PF04542"/>
    </source>
</evidence>
<accession>A0ABW5S177</accession>
<dbReference type="SUPFAM" id="SSF88659">
    <property type="entry name" value="Sigma3 and sigma4 domains of RNA polymerase sigma factors"/>
    <property type="match status" value="1"/>
</dbReference>
<dbReference type="PANTHER" id="PTHR43133">
    <property type="entry name" value="RNA POLYMERASE ECF-TYPE SIGMA FACTO"/>
    <property type="match status" value="1"/>
</dbReference>
<dbReference type="Proteomes" id="UP001597399">
    <property type="component" value="Unassembled WGS sequence"/>
</dbReference>
<dbReference type="InterPro" id="IPR013324">
    <property type="entry name" value="RNA_pol_sigma_r3/r4-like"/>
</dbReference>